<organism evidence="2 3">
    <name type="scientific">Candidatus Pedobacter colombiensis</name>
    <dbReference type="NCBI Taxonomy" id="3121371"/>
    <lineage>
        <taxon>Bacteria</taxon>
        <taxon>Pseudomonadati</taxon>
        <taxon>Bacteroidota</taxon>
        <taxon>Sphingobacteriia</taxon>
        <taxon>Sphingobacteriales</taxon>
        <taxon>Sphingobacteriaceae</taxon>
        <taxon>Pedobacter</taxon>
    </lineage>
</organism>
<proteinExistence type="predicted"/>
<evidence type="ECO:0000313" key="3">
    <source>
        <dbReference type="Proteomes" id="UP001214530"/>
    </source>
</evidence>
<accession>A0AAJ5WAE6</accession>
<sequence length="122" mass="14296">MSDSIGEYLRLRLRSKNILNKDAAAYIGLSESAFDKVLKLDDIYPSRLIKLSGLLQENLLEYYHTLEPLKALLEAEKKVQEDSLRLLTDKIELQKQVIDNKEELLMTQRKYIEELETRLKNK</sequence>
<protein>
    <submittedName>
        <fullName evidence="2">Uncharacterized protein</fullName>
    </submittedName>
</protein>
<dbReference type="AlphaFoldDB" id="A0AAJ5WAE6"/>
<gene>
    <name evidence="2" type="ORF">P0Y49_02495</name>
</gene>
<evidence type="ECO:0000256" key="1">
    <source>
        <dbReference type="SAM" id="Coils"/>
    </source>
</evidence>
<name>A0AAJ5WAE6_9SPHI</name>
<reference evidence="2" key="1">
    <citation type="submission" date="2023-03" db="EMBL/GenBank/DDBJ databases">
        <title>Andean soil-derived lignocellulolytic bacterial consortium as a source of novel taxa and putative plastic-active enzymes.</title>
        <authorList>
            <person name="Diaz-Garcia L."/>
            <person name="Chuvochina M."/>
            <person name="Feuerriegel G."/>
            <person name="Bunk B."/>
            <person name="Sproer C."/>
            <person name="Streit W.R."/>
            <person name="Rodriguez L.M."/>
            <person name="Overmann J."/>
            <person name="Jimenez D.J."/>
        </authorList>
    </citation>
    <scope>NUCLEOTIDE SEQUENCE</scope>
    <source>
        <strain evidence="2">MAG 3858</strain>
    </source>
</reference>
<keyword evidence="1" id="KW-0175">Coiled coil</keyword>
<dbReference type="EMBL" id="CP119313">
    <property type="protein sequence ID" value="WEK20021.1"/>
    <property type="molecule type" value="Genomic_DNA"/>
</dbReference>
<feature type="coiled-coil region" evidence="1">
    <location>
        <begin position="70"/>
        <end position="118"/>
    </location>
</feature>
<evidence type="ECO:0000313" key="2">
    <source>
        <dbReference type="EMBL" id="WEK20021.1"/>
    </source>
</evidence>
<dbReference type="Proteomes" id="UP001214530">
    <property type="component" value="Chromosome"/>
</dbReference>